<dbReference type="Pfam" id="PF01336">
    <property type="entry name" value="tRNA_anti-codon"/>
    <property type="match status" value="1"/>
</dbReference>
<dbReference type="EMBL" id="KZ678457">
    <property type="protein sequence ID" value="PSR83609.1"/>
    <property type="molecule type" value="Genomic_DNA"/>
</dbReference>
<dbReference type="SUPFAM" id="SSF50249">
    <property type="entry name" value="Nucleic acid-binding proteins"/>
    <property type="match status" value="1"/>
</dbReference>
<dbReference type="STRING" id="2025994.A0A2T3A641"/>
<gene>
    <name evidence="14" type="ORF">BD289DRAFT_369753</name>
</gene>
<evidence type="ECO:0000256" key="9">
    <source>
        <dbReference type="ARBA" id="ARBA00023146"/>
    </source>
</evidence>
<dbReference type="SUPFAM" id="SSF55681">
    <property type="entry name" value="Class II aaRS and biotin synthetases"/>
    <property type="match status" value="1"/>
</dbReference>
<dbReference type="Pfam" id="PF00152">
    <property type="entry name" value="tRNA-synt_2"/>
    <property type="match status" value="1"/>
</dbReference>
<proteinExistence type="inferred from homology"/>
<dbReference type="CDD" id="cd04323">
    <property type="entry name" value="AsnRS_cyto_like_N"/>
    <property type="match status" value="1"/>
</dbReference>
<dbReference type="Gene3D" id="2.40.50.140">
    <property type="entry name" value="Nucleic acid-binding proteins"/>
    <property type="match status" value="1"/>
</dbReference>
<evidence type="ECO:0000256" key="8">
    <source>
        <dbReference type="ARBA" id="ARBA00022917"/>
    </source>
</evidence>
<dbReference type="Pfam" id="PF20917">
    <property type="entry name" value="AsnRS_N"/>
    <property type="match status" value="1"/>
</dbReference>
<feature type="compositionally biased region" description="Basic and acidic residues" evidence="12">
    <location>
        <begin position="103"/>
        <end position="113"/>
    </location>
</feature>
<dbReference type="InterPro" id="IPR045864">
    <property type="entry name" value="aa-tRNA-synth_II/BPL/LPL"/>
</dbReference>
<dbReference type="InterPro" id="IPR002312">
    <property type="entry name" value="Asp/Asn-tRNA-synth_IIb"/>
</dbReference>
<dbReference type="FunCoup" id="A0A2T3A641">
    <property type="interactions" value="868"/>
</dbReference>
<dbReference type="GO" id="GO:0005737">
    <property type="term" value="C:cytoplasm"/>
    <property type="evidence" value="ECO:0007669"/>
    <property type="project" value="UniProtKB-SubCell"/>
</dbReference>
<organism evidence="14 15">
    <name type="scientific">Coniella lustricola</name>
    <dbReference type="NCBI Taxonomy" id="2025994"/>
    <lineage>
        <taxon>Eukaryota</taxon>
        <taxon>Fungi</taxon>
        <taxon>Dikarya</taxon>
        <taxon>Ascomycota</taxon>
        <taxon>Pezizomycotina</taxon>
        <taxon>Sordariomycetes</taxon>
        <taxon>Sordariomycetidae</taxon>
        <taxon>Diaporthales</taxon>
        <taxon>Schizoparmaceae</taxon>
        <taxon>Coniella</taxon>
    </lineage>
</organism>
<comment type="similarity">
    <text evidence="2">Belongs to the class-II aminoacyl-tRNA synthetase family.</text>
</comment>
<evidence type="ECO:0000256" key="4">
    <source>
        <dbReference type="ARBA" id="ARBA00022490"/>
    </source>
</evidence>
<dbReference type="InterPro" id="IPR012340">
    <property type="entry name" value="NA-bd_OB-fold"/>
</dbReference>
<dbReference type="CDD" id="cd00776">
    <property type="entry name" value="AsxRS_core"/>
    <property type="match status" value="1"/>
</dbReference>
<dbReference type="PANTHER" id="PTHR22594">
    <property type="entry name" value="ASPARTYL/LYSYL-TRNA SYNTHETASE"/>
    <property type="match status" value="1"/>
</dbReference>
<dbReference type="InterPro" id="IPR004364">
    <property type="entry name" value="Aa-tRNA-synt_II"/>
</dbReference>
<sequence length="586" mass="65771">MAAIQELAERVKPEGESKIYVDVDAGSDDIAAADGSEAKPYKSLAYAMIAHLDRPAATSYLTRASKTGDDPAAALQWKEPAKSAVKKANSAVDAHKKKQAKKAATDAKEDEAKKQRLGNLEEAKKVVIKQDESLPEARRIRIDDKNIALGEGDKQGERVKVYGRIDQLRPQKQATFIVFTDGYGSLQCILPSGPLTQTYDALTFARSTSLVLYGEMKKAPPAAKTPDNRELHVDYYEVLGTAPSDKDAITNKVSHTQDPWESDMLDNRHLVLRGEKASSVMKIRAEVDYAFRHLYKQMKIRQVSPPALVQTQVEGGSTLFGFNYYGEDSYLTQSSQLYLETVLPSMGNVYCIEKSFRAEKSLTRRHLSEYTHIEAELDFITFEDLLNHLEEMICGVVDFVLADSEIAEYVKQVNPEFKKPSRPFLRMKYTDAIDWLNAQDPPILNEEGNPHVFGDDIAEAAERKMTDAINKPIFLTHFPVEIKAFYMKKDPADLRVTESVDVLMPGVGEIVGGSMRMEGHGELEAAFNKHGIDPTPYYWYLDQRKYGTSPHGGYGLGLERFLAWLANQHTVRTCCMYPRFMGRCKP</sequence>
<dbReference type="Proteomes" id="UP000241462">
    <property type="component" value="Unassembled WGS sequence"/>
</dbReference>
<evidence type="ECO:0000256" key="11">
    <source>
        <dbReference type="ARBA" id="ARBA00047844"/>
    </source>
</evidence>
<evidence type="ECO:0000256" key="1">
    <source>
        <dbReference type="ARBA" id="ARBA00004496"/>
    </source>
</evidence>
<evidence type="ECO:0000313" key="14">
    <source>
        <dbReference type="EMBL" id="PSR83609.1"/>
    </source>
</evidence>
<dbReference type="GO" id="GO:0005524">
    <property type="term" value="F:ATP binding"/>
    <property type="evidence" value="ECO:0007669"/>
    <property type="project" value="UniProtKB-KW"/>
</dbReference>
<dbReference type="InParanoid" id="A0A2T3A641"/>
<name>A0A2T3A641_9PEZI</name>
<feature type="region of interest" description="Disordered" evidence="12">
    <location>
        <begin position="86"/>
        <end position="113"/>
    </location>
</feature>
<dbReference type="OrthoDB" id="1931232at2759"/>
<evidence type="ECO:0000256" key="10">
    <source>
        <dbReference type="ARBA" id="ARBA00029886"/>
    </source>
</evidence>
<feature type="domain" description="Aminoacyl-transfer RNA synthetases class-II family profile" evidence="13">
    <location>
        <begin position="281"/>
        <end position="578"/>
    </location>
</feature>
<dbReference type="Gene3D" id="3.30.1910.20">
    <property type="entry name" value="asparaginyl-tRNA synthetase, N-terminal domain"/>
    <property type="match status" value="1"/>
</dbReference>
<evidence type="ECO:0000256" key="6">
    <source>
        <dbReference type="ARBA" id="ARBA00022741"/>
    </source>
</evidence>
<protein>
    <recommendedName>
        <fullName evidence="3">asparagine--tRNA ligase</fullName>
        <ecNumber evidence="3">6.1.1.22</ecNumber>
    </recommendedName>
    <alternativeName>
        <fullName evidence="10">Asparaginyl-tRNA synthetase</fullName>
    </alternativeName>
</protein>
<dbReference type="GO" id="GO:0006421">
    <property type="term" value="P:asparaginyl-tRNA aminoacylation"/>
    <property type="evidence" value="ECO:0007669"/>
    <property type="project" value="InterPro"/>
</dbReference>
<accession>A0A2T3A641</accession>
<dbReference type="PROSITE" id="PS50862">
    <property type="entry name" value="AA_TRNA_LIGASE_II"/>
    <property type="match status" value="1"/>
</dbReference>
<evidence type="ECO:0000256" key="12">
    <source>
        <dbReference type="SAM" id="MobiDB-lite"/>
    </source>
</evidence>
<evidence type="ECO:0000256" key="7">
    <source>
        <dbReference type="ARBA" id="ARBA00022840"/>
    </source>
</evidence>
<keyword evidence="8" id="KW-0648">Protein biosynthesis</keyword>
<evidence type="ECO:0000256" key="2">
    <source>
        <dbReference type="ARBA" id="ARBA00008226"/>
    </source>
</evidence>
<keyword evidence="5" id="KW-0436">Ligase</keyword>
<reference evidence="14 15" key="1">
    <citation type="journal article" date="2018" name="Mycol. Prog.">
        <title>Coniella lustricola, a new species from submerged detritus.</title>
        <authorList>
            <person name="Raudabaugh D.B."/>
            <person name="Iturriaga T."/>
            <person name="Carver A."/>
            <person name="Mondo S."/>
            <person name="Pangilinan J."/>
            <person name="Lipzen A."/>
            <person name="He G."/>
            <person name="Amirebrahimi M."/>
            <person name="Grigoriev I.V."/>
            <person name="Miller A.N."/>
        </authorList>
    </citation>
    <scope>NUCLEOTIDE SEQUENCE [LARGE SCALE GENOMIC DNA]</scope>
    <source>
        <strain evidence="14 15">B22-T-1</strain>
    </source>
</reference>
<dbReference type="Gene3D" id="3.30.930.10">
    <property type="entry name" value="Bira Bifunctional Protein, Domain 2"/>
    <property type="match status" value="1"/>
</dbReference>
<dbReference type="PRINTS" id="PR01042">
    <property type="entry name" value="TRNASYNTHASP"/>
</dbReference>
<dbReference type="NCBIfam" id="TIGR00457">
    <property type="entry name" value="asnS"/>
    <property type="match status" value="1"/>
</dbReference>
<evidence type="ECO:0000256" key="5">
    <source>
        <dbReference type="ARBA" id="ARBA00022598"/>
    </source>
</evidence>
<dbReference type="InterPro" id="IPR006195">
    <property type="entry name" value="aa-tRNA-synth_II"/>
</dbReference>
<comment type="subcellular location">
    <subcellularLocation>
        <location evidence="1">Cytoplasm</location>
    </subcellularLocation>
</comment>
<dbReference type="InterPro" id="IPR048952">
    <property type="entry name" value="AsnRS_N"/>
</dbReference>
<dbReference type="GO" id="GO:0004816">
    <property type="term" value="F:asparagine-tRNA ligase activity"/>
    <property type="evidence" value="ECO:0007669"/>
    <property type="project" value="UniProtKB-EC"/>
</dbReference>
<keyword evidence="6" id="KW-0547">Nucleotide-binding</keyword>
<dbReference type="GO" id="GO:0003676">
    <property type="term" value="F:nucleic acid binding"/>
    <property type="evidence" value="ECO:0007669"/>
    <property type="project" value="InterPro"/>
</dbReference>
<dbReference type="InterPro" id="IPR004365">
    <property type="entry name" value="NA-bd_OB_tRNA"/>
</dbReference>
<dbReference type="AlphaFoldDB" id="A0A2T3A641"/>
<dbReference type="EC" id="6.1.1.22" evidence="3"/>
<keyword evidence="15" id="KW-1185">Reference proteome</keyword>
<keyword evidence="4" id="KW-0963">Cytoplasm</keyword>
<evidence type="ECO:0000313" key="15">
    <source>
        <dbReference type="Proteomes" id="UP000241462"/>
    </source>
</evidence>
<keyword evidence="7" id="KW-0067">ATP-binding</keyword>
<evidence type="ECO:0000259" key="13">
    <source>
        <dbReference type="PROSITE" id="PS50862"/>
    </source>
</evidence>
<comment type="catalytic activity">
    <reaction evidence="11">
        <text>tRNA(Asn) + L-asparagine + ATP = L-asparaginyl-tRNA(Asn) + AMP + diphosphate + H(+)</text>
        <dbReference type="Rhea" id="RHEA:11180"/>
        <dbReference type="Rhea" id="RHEA-COMP:9659"/>
        <dbReference type="Rhea" id="RHEA-COMP:9674"/>
        <dbReference type="ChEBI" id="CHEBI:15378"/>
        <dbReference type="ChEBI" id="CHEBI:30616"/>
        <dbReference type="ChEBI" id="CHEBI:33019"/>
        <dbReference type="ChEBI" id="CHEBI:58048"/>
        <dbReference type="ChEBI" id="CHEBI:78442"/>
        <dbReference type="ChEBI" id="CHEBI:78515"/>
        <dbReference type="ChEBI" id="CHEBI:456215"/>
        <dbReference type="EC" id="6.1.1.22"/>
    </reaction>
</comment>
<keyword evidence="9 14" id="KW-0030">Aminoacyl-tRNA synthetase</keyword>
<evidence type="ECO:0000256" key="3">
    <source>
        <dbReference type="ARBA" id="ARBA00012816"/>
    </source>
</evidence>
<dbReference type="InterPro" id="IPR004522">
    <property type="entry name" value="Asn-tRNA-ligase"/>
</dbReference>
<dbReference type="PANTHER" id="PTHR22594:SF16">
    <property type="entry name" value="ASPARAGINE--TRNA LIGASE, CYTOPLASMIC"/>
    <property type="match status" value="1"/>
</dbReference>